<dbReference type="Pfam" id="PF02463">
    <property type="entry name" value="SMC_N"/>
    <property type="match status" value="1"/>
</dbReference>
<accession>W5NCB6</accession>
<keyword evidence="5" id="KW-0547">Nucleotide-binding</keyword>
<dbReference type="STRING" id="7918.ENSLOCP00000018275"/>
<keyword evidence="6" id="KW-0498">Mitosis</keyword>
<dbReference type="Bgee" id="ENSLOCG00000014841">
    <property type="expression patterns" value="Expressed in camera-type eye and 13 other cell types or tissues"/>
</dbReference>
<dbReference type="GO" id="GO:0051301">
    <property type="term" value="P:cell division"/>
    <property type="evidence" value="ECO:0007669"/>
    <property type="project" value="UniProtKB-KW"/>
</dbReference>
<dbReference type="GO" id="GO:0008278">
    <property type="term" value="C:cohesin complex"/>
    <property type="evidence" value="ECO:0007669"/>
    <property type="project" value="InterPro"/>
</dbReference>
<dbReference type="EMBL" id="AHAT01006315">
    <property type="status" value="NOT_ANNOTATED_CDS"/>
    <property type="molecule type" value="Genomic_DNA"/>
</dbReference>
<dbReference type="FunFam" id="3.40.50.300:FF:000562">
    <property type="entry name" value="Structural maintenance of chromosomes protein"/>
    <property type="match status" value="1"/>
</dbReference>
<keyword evidence="14" id="KW-1185">Reference proteome</keyword>
<dbReference type="Ensembl" id="ENSLOCT00000018307.1">
    <property type="protein sequence ID" value="ENSLOCP00000018275.1"/>
    <property type="gene ID" value="ENSLOCG00000014841.1"/>
</dbReference>
<keyword evidence="4" id="KW-0132">Cell division</keyword>
<feature type="coiled-coil region" evidence="10">
    <location>
        <begin position="93"/>
        <end position="162"/>
    </location>
</feature>
<proteinExistence type="predicted"/>
<dbReference type="InParanoid" id="W5NCB6"/>
<dbReference type="Proteomes" id="UP000018468">
    <property type="component" value="Linkage group LG1"/>
</dbReference>
<reference evidence="13" key="2">
    <citation type="submission" date="2025-08" db="UniProtKB">
        <authorList>
            <consortium name="Ensembl"/>
        </authorList>
    </citation>
    <scope>IDENTIFICATION</scope>
</reference>
<keyword evidence="8" id="KW-0539">Nucleus</keyword>
<feature type="domain" description="RecF/RecN/SMC N-terminal" evidence="12">
    <location>
        <begin position="99"/>
        <end position="305"/>
    </location>
</feature>
<keyword evidence="10" id="KW-0175">Coiled coil</keyword>
<reference evidence="14" key="1">
    <citation type="submission" date="2011-12" db="EMBL/GenBank/DDBJ databases">
        <title>The Draft Genome of Lepisosteus oculatus.</title>
        <authorList>
            <consortium name="The Broad Institute Genome Assembly &amp; Analysis Group"/>
            <consortium name="Computational R&amp;D Group"/>
            <consortium name="and Sequencing Platform"/>
            <person name="Di Palma F."/>
            <person name="Alfoldi J."/>
            <person name="Johnson J."/>
            <person name="Berlin A."/>
            <person name="Gnerre S."/>
            <person name="Jaffe D."/>
            <person name="MacCallum I."/>
            <person name="Young S."/>
            <person name="Walker B.J."/>
            <person name="Lander E.S."/>
            <person name="Lindblad-Toh K."/>
        </authorList>
    </citation>
    <scope>NUCLEOTIDE SEQUENCE [LARGE SCALE GENOMIC DNA]</scope>
</reference>
<keyword evidence="3" id="KW-0158">Chromosome</keyword>
<evidence type="ECO:0000256" key="7">
    <source>
        <dbReference type="ARBA" id="ARBA00022840"/>
    </source>
</evidence>
<dbReference type="GeneTree" id="ENSGT00940000155614"/>
<dbReference type="InterPro" id="IPR028468">
    <property type="entry name" value="Smc1_ABC"/>
</dbReference>
<keyword evidence="9" id="KW-0131">Cell cycle</keyword>
<evidence type="ECO:0000256" key="1">
    <source>
        <dbReference type="ARBA" id="ARBA00004123"/>
    </source>
</evidence>
<evidence type="ECO:0000256" key="6">
    <source>
        <dbReference type="ARBA" id="ARBA00022776"/>
    </source>
</evidence>
<comment type="subcellular location">
    <subcellularLocation>
        <location evidence="2">Chromosome</location>
    </subcellularLocation>
    <subcellularLocation>
        <location evidence="1">Nucleus</location>
    </subcellularLocation>
</comment>
<feature type="region of interest" description="Disordered" evidence="11">
    <location>
        <begin position="37"/>
        <end position="66"/>
    </location>
</feature>
<dbReference type="GO" id="GO:0005634">
    <property type="term" value="C:nucleus"/>
    <property type="evidence" value="ECO:0007669"/>
    <property type="project" value="UniProtKB-SubCell"/>
</dbReference>
<dbReference type="Gene3D" id="3.40.50.300">
    <property type="entry name" value="P-loop containing nucleotide triphosphate hydrolases"/>
    <property type="match status" value="1"/>
</dbReference>
<dbReference type="CDD" id="cd03275">
    <property type="entry name" value="ABC_SMC1_euk"/>
    <property type="match status" value="1"/>
</dbReference>
<evidence type="ECO:0000256" key="11">
    <source>
        <dbReference type="SAM" id="MobiDB-lite"/>
    </source>
</evidence>
<evidence type="ECO:0000313" key="14">
    <source>
        <dbReference type="Proteomes" id="UP000018468"/>
    </source>
</evidence>
<dbReference type="GO" id="GO:0007062">
    <property type="term" value="P:sister chromatid cohesion"/>
    <property type="evidence" value="ECO:0007669"/>
    <property type="project" value="InterPro"/>
</dbReference>
<reference evidence="13" key="3">
    <citation type="submission" date="2025-09" db="UniProtKB">
        <authorList>
            <consortium name="Ensembl"/>
        </authorList>
    </citation>
    <scope>IDENTIFICATION</scope>
</reference>
<dbReference type="eggNOG" id="KOG0018">
    <property type="taxonomic scope" value="Eukaryota"/>
</dbReference>
<evidence type="ECO:0000256" key="4">
    <source>
        <dbReference type="ARBA" id="ARBA00022618"/>
    </source>
</evidence>
<protein>
    <submittedName>
        <fullName evidence="13">Structural maintenance of chromosomes 1A, like</fullName>
    </submittedName>
</protein>
<dbReference type="SUPFAM" id="SSF52540">
    <property type="entry name" value="P-loop containing nucleoside triphosphate hydrolases"/>
    <property type="match status" value="1"/>
</dbReference>
<dbReference type="HOGENOM" id="CLU_057899_1_1_1"/>
<dbReference type="OMA" id="QRAYEND"/>
<name>W5NCB6_LEPOC</name>
<organism evidence="13 14">
    <name type="scientific">Lepisosteus oculatus</name>
    <name type="common">Spotted gar</name>
    <dbReference type="NCBI Taxonomy" id="7918"/>
    <lineage>
        <taxon>Eukaryota</taxon>
        <taxon>Metazoa</taxon>
        <taxon>Chordata</taxon>
        <taxon>Craniata</taxon>
        <taxon>Vertebrata</taxon>
        <taxon>Euteleostomi</taxon>
        <taxon>Actinopterygii</taxon>
        <taxon>Neopterygii</taxon>
        <taxon>Holostei</taxon>
        <taxon>Semionotiformes</taxon>
        <taxon>Lepisosteidae</taxon>
        <taxon>Lepisosteus</taxon>
    </lineage>
</organism>
<sequence>MTQLQKEVTAIETKLEQKRSDRHNLLQACKMQDIRLPLKSGTMEDISQEEGGSQAEESVSSSQKTSSSLLAKEALIEIDYSALAEDLKDAQSEDEIKAEMNNLQQRLNEQQSILQRISAPNMKAMEKLESVRDKFQETSDEFEAARKRAKKAKQAFEQIKKERFDRFNACFESVATNIDEIYKALSRNSSAQAFLGPENPEEPYLDGINYNCVAPGKRFRPMDNLSGGEKTVAALALLFAIHSYKPAPFFVLDEIDAALDNTNIGKVANYIKDQSVVNFQAIVISLKEEFYTKADSLIGVYPEQGDCVISKVLTFDLSQYPDANPAPNE</sequence>
<dbReference type="GO" id="GO:0005524">
    <property type="term" value="F:ATP binding"/>
    <property type="evidence" value="ECO:0007669"/>
    <property type="project" value="UniProtKB-KW"/>
</dbReference>
<evidence type="ECO:0000256" key="5">
    <source>
        <dbReference type="ARBA" id="ARBA00022741"/>
    </source>
</evidence>
<evidence type="ECO:0000256" key="3">
    <source>
        <dbReference type="ARBA" id="ARBA00022454"/>
    </source>
</evidence>
<evidence type="ECO:0000256" key="8">
    <source>
        <dbReference type="ARBA" id="ARBA00023242"/>
    </source>
</evidence>
<keyword evidence="7" id="KW-0067">ATP-binding</keyword>
<dbReference type="PANTHER" id="PTHR18937">
    <property type="entry name" value="STRUCTURAL MAINTENANCE OF CHROMOSOMES SMC FAMILY MEMBER"/>
    <property type="match status" value="1"/>
</dbReference>
<dbReference type="GO" id="GO:0016887">
    <property type="term" value="F:ATP hydrolysis activity"/>
    <property type="evidence" value="ECO:0007669"/>
    <property type="project" value="InterPro"/>
</dbReference>
<dbReference type="InterPro" id="IPR003395">
    <property type="entry name" value="RecF/RecN/SMC_N"/>
</dbReference>
<evidence type="ECO:0000259" key="12">
    <source>
        <dbReference type="Pfam" id="PF02463"/>
    </source>
</evidence>
<evidence type="ECO:0000256" key="10">
    <source>
        <dbReference type="SAM" id="Coils"/>
    </source>
</evidence>
<dbReference type="PANTHER" id="PTHR18937:SF170">
    <property type="entry name" value="STRUCTURAL MAINTENANCE OF CHROMOSOMES PROTEIN 1A"/>
    <property type="match status" value="1"/>
</dbReference>
<dbReference type="InterPro" id="IPR027417">
    <property type="entry name" value="P-loop_NTPase"/>
</dbReference>
<dbReference type="AlphaFoldDB" id="W5NCB6"/>
<evidence type="ECO:0000256" key="2">
    <source>
        <dbReference type="ARBA" id="ARBA00004286"/>
    </source>
</evidence>
<feature type="compositionally biased region" description="Low complexity" evidence="11">
    <location>
        <begin position="49"/>
        <end position="66"/>
    </location>
</feature>
<evidence type="ECO:0000313" key="13">
    <source>
        <dbReference type="Ensembl" id="ENSLOCP00000018275.1"/>
    </source>
</evidence>
<evidence type="ECO:0000256" key="9">
    <source>
        <dbReference type="ARBA" id="ARBA00023306"/>
    </source>
</evidence>